<dbReference type="AntiFam" id="ANF00057">
    <property type="entry name" value="Translation of E. coli type CRISPR repeat"/>
</dbReference>
<dbReference type="Proteomes" id="UP000051010">
    <property type="component" value="Unassembled WGS sequence"/>
</dbReference>
<dbReference type="EMBL" id="AZFZ01000012">
    <property type="protein sequence ID" value="KRM44553.1"/>
    <property type="molecule type" value="Genomic_DNA"/>
</dbReference>
<name>A0A0R1YYW8_9LACO</name>
<organism evidence="1 3">
    <name type="scientific">Lentilactobacillus parafarraginis DSM 18390 = JCM 14109</name>
    <dbReference type="NCBI Taxonomy" id="1423786"/>
    <lineage>
        <taxon>Bacteria</taxon>
        <taxon>Bacillati</taxon>
        <taxon>Bacillota</taxon>
        <taxon>Bacilli</taxon>
        <taxon>Lactobacillales</taxon>
        <taxon>Lactobacillaceae</taxon>
        <taxon>Lentilactobacillus</taxon>
    </lineage>
</organism>
<accession>A0A0R1YYW8</accession>
<evidence type="ECO:0000313" key="3">
    <source>
        <dbReference type="Proteomes" id="UP000051010"/>
    </source>
</evidence>
<dbReference type="AlphaFoldDB" id="A0A0R1YYW8"/>
<gene>
    <name evidence="1" type="ORF">FD47_GL000356</name>
    <name evidence="2" type="ORF">FD47_GL000357</name>
</gene>
<sequence>MRGEYLRIVLIKMGLGGSPPHAWGILKDCVDKNGVGRITPTCVGNTAGKVAERQIIQDHPHMRGEYQR</sequence>
<evidence type="ECO:0000313" key="1">
    <source>
        <dbReference type="EMBL" id="KRM44553.1"/>
    </source>
</evidence>
<dbReference type="AntiFam" id="ANF00006">
    <property type="entry name" value="Translation of CRISPR region"/>
</dbReference>
<dbReference type="PATRIC" id="fig|1423786.4.peg.370"/>
<proteinExistence type="predicted"/>
<evidence type="ECO:0000313" key="2">
    <source>
        <dbReference type="EMBL" id="KRM44554.1"/>
    </source>
</evidence>
<comment type="caution">
    <text evidence="1">The sequence shown here is derived from an EMBL/GenBank/DDBJ whole genome shotgun (WGS) entry which is preliminary data.</text>
</comment>
<reference evidence="1 3" key="1">
    <citation type="journal article" date="2015" name="Genome Announc.">
        <title>Expanding the biotechnology potential of lactobacilli through comparative genomics of 213 strains and associated genera.</title>
        <authorList>
            <person name="Sun Z."/>
            <person name="Harris H.M."/>
            <person name="McCann A."/>
            <person name="Guo C."/>
            <person name="Argimon S."/>
            <person name="Zhang W."/>
            <person name="Yang X."/>
            <person name="Jeffery I.B."/>
            <person name="Cooney J.C."/>
            <person name="Kagawa T.F."/>
            <person name="Liu W."/>
            <person name="Song Y."/>
            <person name="Salvetti E."/>
            <person name="Wrobel A."/>
            <person name="Rasinkangas P."/>
            <person name="Parkhill J."/>
            <person name="Rea M.C."/>
            <person name="O'Sullivan O."/>
            <person name="Ritari J."/>
            <person name="Douillard F.P."/>
            <person name="Paul Ross R."/>
            <person name="Yang R."/>
            <person name="Briner A.E."/>
            <person name="Felis G.E."/>
            <person name="de Vos W.M."/>
            <person name="Barrangou R."/>
            <person name="Klaenhammer T.R."/>
            <person name="Caufield P.W."/>
            <person name="Cui Y."/>
            <person name="Zhang H."/>
            <person name="O'Toole P.W."/>
        </authorList>
    </citation>
    <scope>NUCLEOTIDE SEQUENCE [LARGE SCALE GENOMIC DNA]</scope>
    <source>
        <strain evidence="1 3">DSM 18390</strain>
    </source>
</reference>
<protein>
    <submittedName>
        <fullName evidence="1">Uncharacterized protein</fullName>
    </submittedName>
</protein>
<dbReference type="EMBL" id="AZFZ01000012">
    <property type="protein sequence ID" value="KRM44554.1"/>
    <property type="molecule type" value="Genomic_DNA"/>
</dbReference>